<evidence type="ECO:0000313" key="11">
    <source>
        <dbReference type="Proteomes" id="UP000472270"/>
    </source>
</evidence>
<keyword evidence="11" id="KW-1185">Reference proteome</keyword>
<protein>
    <submittedName>
        <fullName evidence="10">Mucin-5AC-like</fullName>
    </submittedName>
</protein>
<dbReference type="InterPro" id="IPR017981">
    <property type="entry name" value="GPCR_2-like_7TM"/>
</dbReference>
<keyword evidence="3 7" id="KW-1133">Transmembrane helix</keyword>
<evidence type="ECO:0000256" key="5">
    <source>
        <dbReference type="ARBA" id="ARBA00023157"/>
    </source>
</evidence>
<dbReference type="PANTHER" id="PTHR12011">
    <property type="entry name" value="ADHESION G-PROTEIN COUPLED RECEPTOR"/>
    <property type="match status" value="1"/>
</dbReference>
<feature type="transmembrane region" description="Helical" evidence="7">
    <location>
        <begin position="626"/>
        <end position="646"/>
    </location>
</feature>
<feature type="region of interest" description="Disordered" evidence="6">
    <location>
        <begin position="1"/>
        <end position="20"/>
    </location>
</feature>
<dbReference type="InterPro" id="IPR057244">
    <property type="entry name" value="GAIN_B"/>
</dbReference>
<keyword evidence="2 7" id="KW-0812">Transmembrane</keyword>
<feature type="transmembrane region" description="Helical" evidence="7">
    <location>
        <begin position="697"/>
        <end position="721"/>
    </location>
</feature>
<evidence type="ECO:0000256" key="4">
    <source>
        <dbReference type="ARBA" id="ARBA00023136"/>
    </source>
</evidence>
<dbReference type="Gene3D" id="1.20.1070.10">
    <property type="entry name" value="Rhodopsin 7-helix transmembrane proteins"/>
    <property type="match status" value="1"/>
</dbReference>
<feature type="region of interest" description="Disordered" evidence="6">
    <location>
        <begin position="55"/>
        <end position="80"/>
    </location>
</feature>
<dbReference type="PANTHER" id="PTHR12011:SF469">
    <property type="entry name" value="ADHESION G PROTEIN-COUPLED RECEPTOR E1-RELATED"/>
    <property type="match status" value="1"/>
</dbReference>
<feature type="region of interest" description="Disordered" evidence="6">
    <location>
        <begin position="283"/>
        <end position="320"/>
    </location>
</feature>
<dbReference type="AlphaFoldDB" id="A0A673GB53"/>
<dbReference type="Gene3D" id="2.60.220.50">
    <property type="match status" value="1"/>
</dbReference>
<evidence type="ECO:0000259" key="8">
    <source>
        <dbReference type="PROSITE" id="PS50221"/>
    </source>
</evidence>
<organism evidence="10 11">
    <name type="scientific">Sinocyclocheilus rhinocerous</name>
    <dbReference type="NCBI Taxonomy" id="307959"/>
    <lineage>
        <taxon>Eukaryota</taxon>
        <taxon>Metazoa</taxon>
        <taxon>Chordata</taxon>
        <taxon>Craniata</taxon>
        <taxon>Vertebrata</taxon>
        <taxon>Euteleostomi</taxon>
        <taxon>Actinopterygii</taxon>
        <taxon>Neopterygii</taxon>
        <taxon>Teleostei</taxon>
        <taxon>Ostariophysi</taxon>
        <taxon>Cypriniformes</taxon>
        <taxon>Cyprinidae</taxon>
        <taxon>Cyprininae</taxon>
        <taxon>Sinocyclocheilus</taxon>
    </lineage>
</organism>
<dbReference type="PROSITE" id="PS50221">
    <property type="entry name" value="GAIN_B"/>
    <property type="match status" value="1"/>
</dbReference>
<evidence type="ECO:0000256" key="1">
    <source>
        <dbReference type="ARBA" id="ARBA00004141"/>
    </source>
</evidence>
<dbReference type="PROSITE" id="PS50261">
    <property type="entry name" value="G_PROTEIN_RECEP_F2_4"/>
    <property type="match status" value="1"/>
</dbReference>
<proteinExistence type="predicted"/>
<keyword evidence="5" id="KW-1015">Disulfide bond</keyword>
<evidence type="ECO:0000256" key="3">
    <source>
        <dbReference type="ARBA" id="ARBA00022989"/>
    </source>
</evidence>
<feature type="region of interest" description="Disordered" evidence="6">
    <location>
        <begin position="171"/>
        <end position="231"/>
    </location>
</feature>
<gene>
    <name evidence="10" type="primary">LOC107747177</name>
</gene>
<evidence type="ECO:0000256" key="6">
    <source>
        <dbReference type="SAM" id="MobiDB-lite"/>
    </source>
</evidence>
<dbReference type="Pfam" id="PF00002">
    <property type="entry name" value="7tm_2"/>
    <property type="match status" value="1"/>
</dbReference>
<feature type="compositionally biased region" description="Low complexity" evidence="6">
    <location>
        <begin position="1"/>
        <end position="15"/>
    </location>
</feature>
<reference evidence="10" key="2">
    <citation type="submission" date="2025-09" db="UniProtKB">
        <authorList>
            <consortium name="Ensembl"/>
        </authorList>
    </citation>
    <scope>IDENTIFICATION</scope>
</reference>
<evidence type="ECO:0000256" key="2">
    <source>
        <dbReference type="ARBA" id="ARBA00022692"/>
    </source>
</evidence>
<evidence type="ECO:0000256" key="7">
    <source>
        <dbReference type="SAM" id="Phobius"/>
    </source>
</evidence>
<dbReference type="GO" id="GO:0005886">
    <property type="term" value="C:plasma membrane"/>
    <property type="evidence" value="ECO:0007669"/>
    <property type="project" value="TreeGrafter"/>
</dbReference>
<feature type="transmembrane region" description="Helical" evidence="7">
    <location>
        <begin position="658"/>
        <end position="685"/>
    </location>
</feature>
<dbReference type="Pfam" id="PF01825">
    <property type="entry name" value="GPS"/>
    <property type="match status" value="1"/>
</dbReference>
<feature type="transmembrane region" description="Helical" evidence="7">
    <location>
        <begin position="591"/>
        <end position="614"/>
    </location>
</feature>
<dbReference type="Proteomes" id="UP000472270">
    <property type="component" value="Unassembled WGS sequence"/>
</dbReference>
<feature type="compositionally biased region" description="Low complexity" evidence="6">
    <location>
        <begin position="306"/>
        <end position="320"/>
    </location>
</feature>
<dbReference type="InterPro" id="IPR000832">
    <property type="entry name" value="GPCR_2_secretin-like"/>
</dbReference>
<dbReference type="GO" id="GO:0007189">
    <property type="term" value="P:adenylate cyclase-activating G protein-coupled receptor signaling pathway"/>
    <property type="evidence" value="ECO:0007669"/>
    <property type="project" value="TreeGrafter"/>
</dbReference>
<feature type="domain" description="G-protein coupled receptors family 2 profile 2" evidence="9">
    <location>
        <begin position="589"/>
        <end position="753"/>
    </location>
</feature>
<dbReference type="GO" id="GO:0004930">
    <property type="term" value="F:G protein-coupled receptor activity"/>
    <property type="evidence" value="ECO:0007669"/>
    <property type="project" value="InterPro"/>
</dbReference>
<feature type="domain" description="GAIN-B" evidence="8">
    <location>
        <begin position="432"/>
        <end position="583"/>
    </location>
</feature>
<evidence type="ECO:0000313" key="10">
    <source>
        <dbReference type="Ensembl" id="ENSSRHP00000012648.1"/>
    </source>
</evidence>
<dbReference type="Ensembl" id="ENSSRHT00000013107.1">
    <property type="protein sequence ID" value="ENSSRHP00000012648.1"/>
    <property type="gene ID" value="ENSSRHG00000007222.1"/>
</dbReference>
<feature type="compositionally biased region" description="Low complexity" evidence="6">
    <location>
        <begin position="283"/>
        <end position="299"/>
    </location>
</feature>
<dbReference type="InterPro" id="IPR000203">
    <property type="entry name" value="GPS"/>
</dbReference>
<dbReference type="SMART" id="SM00303">
    <property type="entry name" value="GPS"/>
    <property type="match status" value="1"/>
</dbReference>
<name>A0A673GB53_9TELE</name>
<comment type="subcellular location">
    <subcellularLocation>
        <location evidence="1">Membrane</location>
        <topology evidence="1">Multi-pass membrane protein</topology>
    </subcellularLocation>
</comment>
<dbReference type="InterPro" id="IPR046338">
    <property type="entry name" value="GAIN_dom_sf"/>
</dbReference>
<dbReference type="GO" id="GO:0007166">
    <property type="term" value="P:cell surface receptor signaling pathway"/>
    <property type="evidence" value="ECO:0007669"/>
    <property type="project" value="InterPro"/>
</dbReference>
<evidence type="ECO:0000259" key="9">
    <source>
        <dbReference type="PROSITE" id="PS50261"/>
    </source>
</evidence>
<sequence length="753" mass="79737">MVTSTTSASPTTTVSLQPVTSATSTGCTSIVFSQPVTSTASTSSTSTASLHMVTSTTSTSPTTTVFSQPVTSTASTSSTSTASLHMVTSTTSSSPTTTVLLQPVTSTTSSSTSTGENNSRLNVTISNKSFNVCLLAEHSDSSSVIVSVSLQPVNSTTSTGCTSTAPLHMVTSTTSTSPTTTVILQPVPSTTSTSSTSTVSSQPVTSTASSSTSTVLLQPVPSTTSTSSTSTVSLQPVTSTTFTSSTSTVPLHMVTSTTSSSPTTTVLLQPVTSVTSTSSTSTVSLKPVTSTTSSSSTSTASLHMVTSTTSTSPTTTVPLPPITSTAFTGHTSTGLNITPLEECRTTGRCVDLLDNIENMTAEVLPLTNVTSILNVVLNASDMFLESSSADPNKLVSYGNRMLKASEKLVSMLVKPTNTSDYVTFTLDTLEVEIFMVGPQVTLEKIPRLNTTNSSVDIDLIGIAKNNNETRSAAVAFMSYNMMEKLLKPDFFNTPKDTIKTMMSTVISATLPKTTNTKLTKPVNFTLKHIREFDPSGSVSCVYWNIREWIVDGCSVLETNSNYTVCSCDHLSTFALIMQTSHPPENDPLLELLNLVCVIVGLVFFSLALLTFVLCQWSPGVNNVARINICISLLLAHLLFLLTQQFLSFIRPQQVLCAVISGLLQFFFLSGFVWMLIEAVLLFICVKNLSQISSINREVLSSGFLCVIGYLVALVVVAVSAVVDPKGYGSEKCWIKIDKGFISRFLGPVCMILT</sequence>
<accession>A0A673GB53</accession>
<reference evidence="10" key="1">
    <citation type="submission" date="2025-08" db="UniProtKB">
        <authorList>
            <consortium name="Ensembl"/>
        </authorList>
    </citation>
    <scope>IDENTIFICATION</scope>
</reference>
<keyword evidence="4 7" id="KW-0472">Membrane</keyword>